<sequence>MPVKSHRVLPPGAVAHRHPHAALHSLHPQFPLKQFHRFALGVGGGDEDQIGPQRGTGANALRQVAVKADHDAHLAPRGVINVKPILCRGVIILLVKQRGLCDVHHFRNAAGHPARINQQ</sequence>
<protein>
    <submittedName>
        <fullName evidence="1">Uncharacterized protein</fullName>
    </submittedName>
</protein>
<evidence type="ECO:0000313" key="1">
    <source>
        <dbReference type="EMBL" id="MPN45074.1"/>
    </source>
</evidence>
<gene>
    <name evidence="1" type="ORF">SDC9_192641</name>
</gene>
<organism evidence="1">
    <name type="scientific">bioreactor metagenome</name>
    <dbReference type="NCBI Taxonomy" id="1076179"/>
    <lineage>
        <taxon>unclassified sequences</taxon>
        <taxon>metagenomes</taxon>
        <taxon>ecological metagenomes</taxon>
    </lineage>
</organism>
<reference evidence="1" key="1">
    <citation type="submission" date="2019-08" db="EMBL/GenBank/DDBJ databases">
        <authorList>
            <person name="Kucharzyk K."/>
            <person name="Murdoch R.W."/>
            <person name="Higgins S."/>
            <person name="Loffler F."/>
        </authorList>
    </citation>
    <scope>NUCLEOTIDE SEQUENCE</scope>
</reference>
<proteinExistence type="predicted"/>
<accession>A0A645I9T2</accession>
<comment type="caution">
    <text evidence="1">The sequence shown here is derived from an EMBL/GenBank/DDBJ whole genome shotgun (WGS) entry which is preliminary data.</text>
</comment>
<name>A0A645I9T2_9ZZZZ</name>
<dbReference type="AlphaFoldDB" id="A0A645I9T2"/>
<dbReference type="EMBL" id="VSSQ01104688">
    <property type="protein sequence ID" value="MPN45074.1"/>
    <property type="molecule type" value="Genomic_DNA"/>
</dbReference>